<name>A0A0F9TD32_9ZZZZ</name>
<sequence>MNQYQNKNRPGLRSSTTADPKAAMQDIDYRIRRLDPDATPLQVLSRYFGRGPVPKSHKVQVVQYHSFDNFDYCSSNGAGDAGEERMLRLVLDQRSRPSTNSAMLYYPQDKFFIAETGQVVEVVMNERAALQLGENTNAEITVSTTLSGNTTSRSLAGTVVVRNIEPAALLPFTTSDVIYLGRTIAESQSIQAEPQQRDYVYDCNFVEHKEAVIIMTEDQKNLVQMEGVAPDWNMQQTECFKEFTRNVEFTAMFGERSPGLSVDKRPTRHMRGLFNAIRTNVAYYDPINVVGFEEMFINFLVEQGFRYNPNKRKKIALCGARFLINFNLAFRDYRRTSDLSGIGKTLGLNADTYIIPGGFEVQLIRSEMLHQNTKLENWCFIIDPTMAEWCVNKDYNSRMYKNPSERDFKLMVEWQGTIKWQLEQTHALLRT</sequence>
<proteinExistence type="predicted"/>
<gene>
    <name evidence="2" type="ORF">LCGC14_0341970</name>
</gene>
<dbReference type="EMBL" id="LAZR01000251">
    <property type="protein sequence ID" value="KKN79180.1"/>
    <property type="molecule type" value="Genomic_DNA"/>
</dbReference>
<evidence type="ECO:0000313" key="2">
    <source>
        <dbReference type="EMBL" id="KKN79180.1"/>
    </source>
</evidence>
<dbReference type="AlphaFoldDB" id="A0A0F9TD32"/>
<feature type="region of interest" description="Disordered" evidence="1">
    <location>
        <begin position="1"/>
        <end position="21"/>
    </location>
</feature>
<dbReference type="InterPro" id="IPR035198">
    <property type="entry name" value="SU10_MCP"/>
</dbReference>
<organism evidence="2">
    <name type="scientific">marine sediment metagenome</name>
    <dbReference type="NCBI Taxonomy" id="412755"/>
    <lineage>
        <taxon>unclassified sequences</taxon>
        <taxon>metagenomes</taxon>
        <taxon>ecological metagenomes</taxon>
    </lineage>
</organism>
<comment type="caution">
    <text evidence="2">The sequence shown here is derived from an EMBL/GenBank/DDBJ whole genome shotgun (WGS) entry which is preliminary data.</text>
</comment>
<protein>
    <submittedName>
        <fullName evidence="2">Uncharacterized protein</fullName>
    </submittedName>
</protein>
<dbReference type="Pfam" id="PF17236">
    <property type="entry name" value="SU10_MCP"/>
    <property type="match status" value="1"/>
</dbReference>
<feature type="compositionally biased region" description="Polar residues" evidence="1">
    <location>
        <begin position="1"/>
        <end position="18"/>
    </location>
</feature>
<accession>A0A0F9TD32</accession>
<reference evidence="2" key="1">
    <citation type="journal article" date="2015" name="Nature">
        <title>Complex archaea that bridge the gap between prokaryotes and eukaryotes.</title>
        <authorList>
            <person name="Spang A."/>
            <person name="Saw J.H."/>
            <person name="Jorgensen S.L."/>
            <person name="Zaremba-Niedzwiedzka K."/>
            <person name="Martijn J."/>
            <person name="Lind A.E."/>
            <person name="van Eijk R."/>
            <person name="Schleper C."/>
            <person name="Guy L."/>
            <person name="Ettema T.J."/>
        </authorList>
    </citation>
    <scope>NUCLEOTIDE SEQUENCE</scope>
</reference>
<evidence type="ECO:0000256" key="1">
    <source>
        <dbReference type="SAM" id="MobiDB-lite"/>
    </source>
</evidence>